<keyword evidence="5" id="KW-0150">Chloroplast</keyword>
<dbReference type="Pfam" id="PF01193">
    <property type="entry name" value="RNA_pol_L"/>
    <property type="match status" value="1"/>
</dbReference>
<protein>
    <recommendedName>
        <fullName evidence="3">Plastid-encoded RNA polymerase subunit alpha</fullName>
    </recommendedName>
</protein>
<dbReference type="GO" id="GO:0006351">
    <property type="term" value="P:DNA-templated transcription"/>
    <property type="evidence" value="ECO:0007669"/>
    <property type="project" value="InterPro"/>
</dbReference>
<dbReference type="GO" id="GO:0046983">
    <property type="term" value="F:protein dimerization activity"/>
    <property type="evidence" value="ECO:0007669"/>
    <property type="project" value="InterPro"/>
</dbReference>
<dbReference type="InterPro" id="IPR011263">
    <property type="entry name" value="DNA-dir_RNA_pol_RpoA/D/Rpb3"/>
</dbReference>
<evidence type="ECO:0000256" key="2">
    <source>
        <dbReference type="ARBA" id="ARBA00023163"/>
    </source>
</evidence>
<geneLocation type="chloroplast" evidence="5"/>
<proteinExistence type="predicted"/>
<dbReference type="EMBL" id="KT625019">
    <property type="protein sequence ID" value="ALO21243.1"/>
    <property type="molecule type" value="Genomic_DNA"/>
</dbReference>
<dbReference type="InterPro" id="IPR036603">
    <property type="entry name" value="RBP11-like"/>
</dbReference>
<evidence type="ECO:0000313" key="5">
    <source>
        <dbReference type="EMBL" id="ALO21243.1"/>
    </source>
</evidence>
<dbReference type="InterPro" id="IPR036643">
    <property type="entry name" value="RNApol_insert_sf"/>
</dbReference>
<sequence length="1226" mass="138806">MLFLPGRIENNRSFYGSFSLGPFEAGQSITIANALRRTLLSELKGLAITSAEIEGAFHEYSTLPGVRDSILDILLNLKDIVLKRSVHYGNKKRGASDSATFKTEQIGYLKTIGPGVVTASELKLPPGIQCVDPDQYIATLSEEGILNIKFYINEGKNYVIQSAENCLINKAKSYYTPCLASFFSSAAPPLQNKLPTEVEQALFNSAPSSTKKMEGEGQARRSFFLRGIVQPLKLRYPPKAFLRGSFLSPTGRKTAATPPPYNKGNKGGVVEAEGGAFFPFPYWKEELDAFISSYAATDLKQLWLKKIKGIQSRLNWQTKYKGSSFFDPSAPFLPNTTKHLKASKSFYSSPNQVLTLLEEVSKEKNPFLLSSVAAFGRSKIFFLTFISGELRTPFSKKTQKNPYYAYKQLRCLKKPLLKVQKKSFYTQLAFLKKKCNTPYQKIDFSMQLKNRLAKLYKLQKFLKKKSLRHKKASSPFYTLDTSSKSVNTWLGVRSSLRPGAQATSFFFNQKGLLIEGFYKDEVAGRRYKSLAFSSYKKLLQKPTFYKQLKISDFYTSRQNFLDFNNKIIAPPYGGGGTWLSNPLAIDAVFMPVNKVNYIIEINEQSVISKDDSVIKNKNTTRELQNVPRASHAEGTASGTYKKKKRRSRFIFFVSKSTFLNSLVPFFIPSSKSVNTWASLKLKSYQKKTSYPSSCFARLAEGNSKHVQRSLSPTLLLYHATTSFGRHNRFLKAAPPLCPSATSPPGRKWPKGTFISGYFFPYIFSGRQSRDFGCLRTAAYKGFFIKRPPFLKKNFKRGVASRPKEEVACAEGRRLRDFVRRKGALYTSSKSSPFLWKNKNKKEAAWLGEQKNSLLGQQEGDNSFFPIIHPYTSRGLIIDSFGQLRGSVPYWKEEVAAYKSSLKLLKAEPLEAFRSCLISSYLENEIKNMRLNSTKTSLKNNIILEIWTNGSIHPRAALYEACKNLYSLFSKLEKTKFIPSACFALPYLKEKAPGAFSTPCVISAKPSLACLSSWPFYTKKRKGNLLFYAAKNLSSFKKKTFFFKAACPLKNGRGGRRRRRRRRRFLYKLLLRRPGAQATSNSKLLREGFYKASYKNQTLSKKLCFLGQQQFFYTKEAALDTPTIPLKNQNGRGQRLKAPTVLRGYRNLDSLDTSSKSSKAAWLGKLRSISVAYTMLFKKKTFGQAQPMLSSHDFLLCLCHFFLRLRSKAKKDCFASRVAQARRRQGA</sequence>
<dbReference type="Gene3D" id="2.170.120.12">
    <property type="entry name" value="DNA-directed RNA polymerase, insert domain"/>
    <property type="match status" value="1"/>
</dbReference>
<accession>A0A0S2ICI6</accession>
<dbReference type="Pfam" id="PF01000">
    <property type="entry name" value="RNA_pol_A_bac"/>
    <property type="match status" value="1"/>
</dbReference>
<feature type="domain" description="DNA-directed RNA polymerase RpoA/D/Rpb3-type" evidence="4">
    <location>
        <begin position="15"/>
        <end position="219"/>
    </location>
</feature>
<keyword evidence="5" id="KW-0934">Plastid</keyword>
<keyword evidence="1" id="KW-0240">DNA-directed RNA polymerase</keyword>
<dbReference type="GO" id="GO:0000428">
    <property type="term" value="C:DNA-directed RNA polymerase complex"/>
    <property type="evidence" value="ECO:0007669"/>
    <property type="project" value="UniProtKB-KW"/>
</dbReference>
<dbReference type="SUPFAM" id="SSF55257">
    <property type="entry name" value="RBP11-like subunits of RNA polymerase"/>
    <property type="match status" value="1"/>
</dbReference>
<dbReference type="CDD" id="cd06928">
    <property type="entry name" value="RNAP_alpha_NTD"/>
    <property type="match status" value="1"/>
</dbReference>
<dbReference type="SMART" id="SM00662">
    <property type="entry name" value="RPOLD"/>
    <property type="match status" value="1"/>
</dbReference>
<organism evidence="5">
    <name type="scientific">Chloromonas radiata</name>
    <dbReference type="NCBI Taxonomy" id="47907"/>
    <lineage>
        <taxon>Eukaryota</taxon>
        <taxon>Viridiplantae</taxon>
        <taxon>Chlorophyta</taxon>
        <taxon>core chlorophytes</taxon>
        <taxon>Chlorophyceae</taxon>
        <taxon>CS clade</taxon>
        <taxon>Chlamydomonadales</taxon>
        <taxon>Chlamydomonadaceae</taxon>
        <taxon>Chloromonadinia</taxon>
        <taxon>Chloromonas</taxon>
    </lineage>
</organism>
<evidence type="ECO:0000256" key="3">
    <source>
        <dbReference type="ARBA" id="ARBA00031776"/>
    </source>
</evidence>
<dbReference type="Gene3D" id="3.30.1360.10">
    <property type="entry name" value="RNA polymerase, RBP11-like subunit"/>
    <property type="match status" value="2"/>
</dbReference>
<evidence type="ECO:0000256" key="1">
    <source>
        <dbReference type="ARBA" id="ARBA00022478"/>
    </source>
</evidence>
<dbReference type="AlphaFoldDB" id="A0A0S2ICI6"/>
<name>A0A0S2ICI6_9CHLO</name>
<reference evidence="5" key="1">
    <citation type="journal article" date="2015" name="BMC Evol. Biol.">
        <title>Chloroplast phylogenomic analysis of chlorophyte green algae identifies a novel lineage sister to the Sphaeropleales (Chlorophyceae).</title>
        <authorList>
            <person name="Lemieux C."/>
            <person name="Vincent A.T."/>
            <person name="Labarre A."/>
            <person name="Otis C."/>
            <person name="Turmel M."/>
        </authorList>
    </citation>
    <scope>NUCLEOTIDE SEQUENCE</scope>
</reference>
<keyword evidence="2" id="KW-0804">Transcription</keyword>
<dbReference type="SUPFAM" id="SSF56553">
    <property type="entry name" value="Insert subdomain of RNA polymerase alpha subunit"/>
    <property type="match status" value="1"/>
</dbReference>
<gene>
    <name evidence="5" type="primary">rpoA</name>
</gene>
<dbReference type="InterPro" id="IPR011262">
    <property type="entry name" value="DNA-dir_RNA_pol_insert"/>
</dbReference>
<evidence type="ECO:0000259" key="4">
    <source>
        <dbReference type="SMART" id="SM00662"/>
    </source>
</evidence>
<dbReference type="GO" id="GO:0003899">
    <property type="term" value="F:DNA-directed RNA polymerase activity"/>
    <property type="evidence" value="ECO:0007669"/>
    <property type="project" value="InterPro"/>
</dbReference>